<proteinExistence type="predicted"/>
<feature type="domain" description="Swiss Army Knife 2H phosphoesterase" evidence="1">
    <location>
        <begin position="5"/>
        <end position="140"/>
    </location>
</feature>
<protein>
    <recommendedName>
        <fullName evidence="1">Swiss Army Knife 2H phosphoesterase domain-containing protein</fullName>
    </recommendedName>
</protein>
<evidence type="ECO:0000259" key="1">
    <source>
        <dbReference type="Pfam" id="PF22547"/>
    </source>
</evidence>
<dbReference type="OrthoDB" id="19045at2759"/>
<dbReference type="AlphaFoldDB" id="A0A367KHS4"/>
<evidence type="ECO:0000313" key="3">
    <source>
        <dbReference type="Proteomes" id="UP000253551"/>
    </source>
</evidence>
<gene>
    <name evidence="2" type="ORF">CU098_007258</name>
</gene>
<comment type="caution">
    <text evidence="2">The sequence shown here is derived from an EMBL/GenBank/DDBJ whole genome shotgun (WGS) entry which is preliminary data.</text>
</comment>
<dbReference type="Proteomes" id="UP000253551">
    <property type="component" value="Unassembled WGS sequence"/>
</dbReference>
<dbReference type="InterPro" id="IPR054498">
    <property type="entry name" value="2H-SAK"/>
</dbReference>
<keyword evidence="3" id="KW-1185">Reference proteome</keyword>
<dbReference type="EMBL" id="PJQM01001691">
    <property type="protein sequence ID" value="RCI01728.1"/>
    <property type="molecule type" value="Genomic_DNA"/>
</dbReference>
<accession>A0A367KHS4</accession>
<dbReference type="Pfam" id="PF22547">
    <property type="entry name" value="2H-SAK"/>
    <property type="match status" value="1"/>
</dbReference>
<reference evidence="2 3" key="1">
    <citation type="journal article" date="2018" name="G3 (Bethesda)">
        <title>Phylogenetic and Phylogenomic Definition of Rhizopus Species.</title>
        <authorList>
            <person name="Gryganskyi A.P."/>
            <person name="Golan J."/>
            <person name="Dolatabadi S."/>
            <person name="Mondo S."/>
            <person name="Robb S."/>
            <person name="Idnurm A."/>
            <person name="Muszewska A."/>
            <person name="Steczkiewicz K."/>
            <person name="Masonjones S."/>
            <person name="Liao H.L."/>
            <person name="Gajdeczka M.T."/>
            <person name="Anike F."/>
            <person name="Vuek A."/>
            <person name="Anishchenko I.M."/>
            <person name="Voigt K."/>
            <person name="de Hoog G.S."/>
            <person name="Smith M.E."/>
            <person name="Heitman J."/>
            <person name="Vilgalys R."/>
            <person name="Stajich J.E."/>
        </authorList>
    </citation>
    <scope>NUCLEOTIDE SEQUENCE [LARGE SCALE GENOMIC DNA]</scope>
    <source>
        <strain evidence="2 3">LSU 92-RS-03</strain>
    </source>
</reference>
<name>A0A367KHS4_RHIST</name>
<organism evidence="2 3">
    <name type="scientific">Rhizopus stolonifer</name>
    <name type="common">Rhizopus nigricans</name>
    <dbReference type="NCBI Taxonomy" id="4846"/>
    <lineage>
        <taxon>Eukaryota</taxon>
        <taxon>Fungi</taxon>
        <taxon>Fungi incertae sedis</taxon>
        <taxon>Mucoromycota</taxon>
        <taxon>Mucoromycotina</taxon>
        <taxon>Mucoromycetes</taxon>
        <taxon>Mucorales</taxon>
        <taxon>Mucorineae</taxon>
        <taxon>Rhizopodaceae</taxon>
        <taxon>Rhizopus</taxon>
    </lineage>
</organism>
<evidence type="ECO:0000313" key="2">
    <source>
        <dbReference type="EMBL" id="RCI01728.1"/>
    </source>
</evidence>
<sequence>MSLGGIWIDHLGSKEESVISSEMKCLREKRDGKHYHVTVMNHLEIRKITSTLIEENSPKKQKHGLALKKVEDIVNRHFGSADAWEQPVDLGLGRCTSENKKAVSFYRVVAWPFGQEIRKLLKLGFTNFHITCGYTPNDVHEYKGPATLLCLEDGMPCSLQDATLLTSMITYYAHDRLFLEKLQAMCRRHGYNQLLN</sequence>